<proteinExistence type="predicted"/>
<reference evidence="2" key="2">
    <citation type="submission" date="2020-05" db="UniProtKB">
        <authorList>
            <consortium name="EnsemblMetazoa"/>
        </authorList>
    </citation>
    <scope>IDENTIFICATION</scope>
    <source>
        <strain evidence="2">IAEA</strain>
    </source>
</reference>
<dbReference type="EMBL" id="JXJN01000677">
    <property type="status" value="NOT_ANNOTATED_CDS"/>
    <property type="molecule type" value="Genomic_DNA"/>
</dbReference>
<feature type="transmembrane region" description="Helical" evidence="1">
    <location>
        <begin position="66"/>
        <end position="89"/>
    </location>
</feature>
<keyword evidence="1" id="KW-0472">Membrane</keyword>
<reference evidence="3" key="1">
    <citation type="submission" date="2015-01" db="EMBL/GenBank/DDBJ databases">
        <authorList>
            <person name="Aksoy S."/>
            <person name="Warren W."/>
            <person name="Wilson R.K."/>
        </authorList>
    </citation>
    <scope>NUCLEOTIDE SEQUENCE [LARGE SCALE GENOMIC DNA]</scope>
    <source>
        <strain evidence="3">IAEA</strain>
    </source>
</reference>
<dbReference type="EnsemblMetazoa" id="GPPI002521-RA">
    <property type="protein sequence ID" value="GPPI002521-PA"/>
    <property type="gene ID" value="GPPI002521"/>
</dbReference>
<evidence type="ECO:0000313" key="2">
    <source>
        <dbReference type="EnsemblMetazoa" id="GPPI002521-PA"/>
    </source>
</evidence>
<accession>A0A1B0AN02</accession>
<dbReference type="Proteomes" id="UP000092460">
    <property type="component" value="Unassembled WGS sequence"/>
</dbReference>
<name>A0A1B0AN02_9MUSC</name>
<keyword evidence="1" id="KW-1133">Transmembrane helix</keyword>
<keyword evidence="1" id="KW-0812">Transmembrane</keyword>
<organism evidence="2 3">
    <name type="scientific">Glossina palpalis gambiensis</name>
    <dbReference type="NCBI Taxonomy" id="67801"/>
    <lineage>
        <taxon>Eukaryota</taxon>
        <taxon>Metazoa</taxon>
        <taxon>Ecdysozoa</taxon>
        <taxon>Arthropoda</taxon>
        <taxon>Hexapoda</taxon>
        <taxon>Insecta</taxon>
        <taxon>Pterygota</taxon>
        <taxon>Neoptera</taxon>
        <taxon>Endopterygota</taxon>
        <taxon>Diptera</taxon>
        <taxon>Brachycera</taxon>
        <taxon>Muscomorpha</taxon>
        <taxon>Hippoboscoidea</taxon>
        <taxon>Glossinidae</taxon>
        <taxon>Glossina</taxon>
    </lineage>
</organism>
<evidence type="ECO:0000313" key="3">
    <source>
        <dbReference type="Proteomes" id="UP000092460"/>
    </source>
</evidence>
<dbReference type="VEuPathDB" id="VectorBase:GPPI002521"/>
<keyword evidence="3" id="KW-1185">Reference proteome</keyword>
<protein>
    <submittedName>
        <fullName evidence="2">Uncharacterized protein</fullName>
    </submittedName>
</protein>
<dbReference type="AlphaFoldDB" id="A0A1B0AN02"/>
<evidence type="ECO:0000256" key="1">
    <source>
        <dbReference type="SAM" id="Phobius"/>
    </source>
</evidence>
<sequence length="193" mass="20926">SDVVARDEAISIWRSFSKAKVRSLGILPADGVLLPSITTLLSRLGGDDSTSPPSSIVSWRAKRNTVTFTLLPCPPLLLEVLLCLAWAVLSRRLSRALKLLETATLALVSLAESTLELPRRRPHLLARVLRADGGPDEGDGEGVGEGAAAVVKMRESSVNVNLAGNCFPHKNICLCHGVKNFIFTTKMNYYTIY</sequence>